<dbReference type="EMBL" id="BGZK01002584">
    <property type="protein sequence ID" value="GBP95094.1"/>
    <property type="molecule type" value="Genomic_DNA"/>
</dbReference>
<protein>
    <submittedName>
        <fullName evidence="1">Uncharacterized protein</fullName>
    </submittedName>
</protein>
<proteinExistence type="predicted"/>
<comment type="caution">
    <text evidence="1">The sequence shown here is derived from an EMBL/GenBank/DDBJ whole genome shotgun (WGS) entry which is preliminary data.</text>
</comment>
<keyword evidence="2" id="KW-1185">Reference proteome</keyword>
<evidence type="ECO:0000313" key="2">
    <source>
        <dbReference type="Proteomes" id="UP000299102"/>
    </source>
</evidence>
<reference evidence="1 2" key="1">
    <citation type="journal article" date="2019" name="Commun. Biol.">
        <title>The bagworm genome reveals a unique fibroin gene that provides high tensile strength.</title>
        <authorList>
            <person name="Kono N."/>
            <person name="Nakamura H."/>
            <person name="Ohtoshi R."/>
            <person name="Tomita M."/>
            <person name="Numata K."/>
            <person name="Arakawa K."/>
        </authorList>
    </citation>
    <scope>NUCLEOTIDE SEQUENCE [LARGE SCALE GENOMIC DNA]</scope>
</reference>
<accession>A0A4C2A796</accession>
<sequence>MLILVLRARQTDQLVERDARHSAGLSRSDYRYRISDVGKQCNLKDNVLLEQEKVETLMVKAKNFKLCIRAVLRQKPSHRILENNAAERIGSTVVFNGKQHRLETLFMGCSNEGSCAHILEDDKLCLRILKDDALVRVSS</sequence>
<name>A0A4C2A796_EUMVA</name>
<dbReference type="AlphaFoldDB" id="A0A4C2A796"/>
<organism evidence="1 2">
    <name type="scientific">Eumeta variegata</name>
    <name type="common">Bagworm moth</name>
    <name type="synonym">Eumeta japonica</name>
    <dbReference type="NCBI Taxonomy" id="151549"/>
    <lineage>
        <taxon>Eukaryota</taxon>
        <taxon>Metazoa</taxon>
        <taxon>Ecdysozoa</taxon>
        <taxon>Arthropoda</taxon>
        <taxon>Hexapoda</taxon>
        <taxon>Insecta</taxon>
        <taxon>Pterygota</taxon>
        <taxon>Neoptera</taxon>
        <taxon>Endopterygota</taxon>
        <taxon>Lepidoptera</taxon>
        <taxon>Glossata</taxon>
        <taxon>Ditrysia</taxon>
        <taxon>Tineoidea</taxon>
        <taxon>Psychidae</taxon>
        <taxon>Oiketicinae</taxon>
        <taxon>Eumeta</taxon>
    </lineage>
</organism>
<dbReference type="Proteomes" id="UP000299102">
    <property type="component" value="Unassembled WGS sequence"/>
</dbReference>
<gene>
    <name evidence="1" type="ORF">EVAR_69021_1</name>
</gene>
<evidence type="ECO:0000313" key="1">
    <source>
        <dbReference type="EMBL" id="GBP95094.1"/>
    </source>
</evidence>